<reference evidence="2" key="1">
    <citation type="submission" date="2016-05" db="EMBL/GenBank/DDBJ databases">
        <authorList>
            <person name="Lavstsen T."/>
            <person name="Jespersen J.S."/>
        </authorList>
    </citation>
    <scope>NUCLEOTIDE SEQUENCE</scope>
    <source>
        <tissue evidence="2">Brain</tissue>
    </source>
</reference>
<organism evidence="2">
    <name type="scientific">Nothobranchius pienaari</name>
    <dbReference type="NCBI Taxonomy" id="704102"/>
    <lineage>
        <taxon>Eukaryota</taxon>
        <taxon>Metazoa</taxon>
        <taxon>Chordata</taxon>
        <taxon>Craniata</taxon>
        <taxon>Vertebrata</taxon>
        <taxon>Euteleostomi</taxon>
        <taxon>Actinopterygii</taxon>
        <taxon>Neopterygii</taxon>
        <taxon>Teleostei</taxon>
        <taxon>Neoteleostei</taxon>
        <taxon>Acanthomorphata</taxon>
        <taxon>Ovalentaria</taxon>
        <taxon>Atherinomorphae</taxon>
        <taxon>Cyprinodontiformes</taxon>
        <taxon>Nothobranchiidae</taxon>
        <taxon>Nothobranchius</taxon>
    </lineage>
</organism>
<feature type="region of interest" description="Disordered" evidence="1">
    <location>
        <begin position="100"/>
        <end position="125"/>
    </location>
</feature>
<gene>
    <name evidence="2" type="primary">SI:DKEY-30C15.10</name>
</gene>
<proteinExistence type="predicted"/>
<evidence type="ECO:0000256" key="1">
    <source>
        <dbReference type="SAM" id="MobiDB-lite"/>
    </source>
</evidence>
<evidence type="ECO:0000313" key="2">
    <source>
        <dbReference type="EMBL" id="SBR64268.1"/>
    </source>
</evidence>
<sequence>GTAGFLSCRDVICTTGTTQMTEKQRKQKAASLCPSSPVSASGLLTETPARDLSPLNWRTRLGCRRIKTRNHCPGVGSPPTPSRRGWTGWRSLTKSCWTSTRGIEPDQNLSSRTRPAVETSEGGNPATCFFPTFSVTHEGVLESPGR</sequence>
<dbReference type="EMBL" id="HAEG01000935">
    <property type="protein sequence ID" value="SBR64268.1"/>
    <property type="molecule type" value="Transcribed_RNA"/>
</dbReference>
<reference evidence="2" key="2">
    <citation type="submission" date="2016-06" db="EMBL/GenBank/DDBJ databases">
        <title>The genome of a short-lived fish provides insights into sex chromosome evolution and the genetic control of aging.</title>
        <authorList>
            <person name="Reichwald K."/>
            <person name="Felder M."/>
            <person name="Petzold A."/>
            <person name="Koch P."/>
            <person name="Groth M."/>
            <person name="Platzer M."/>
        </authorList>
    </citation>
    <scope>NUCLEOTIDE SEQUENCE</scope>
    <source>
        <tissue evidence="2">Brain</tissue>
    </source>
</reference>
<protein>
    <submittedName>
        <fullName evidence="2">Si:dkey-30c15.10</fullName>
    </submittedName>
</protein>
<feature type="non-terminal residue" evidence="2">
    <location>
        <position position="1"/>
    </location>
</feature>
<accession>A0A1A8N5A0</accession>
<name>A0A1A8N5A0_9TELE</name>
<feature type="compositionally biased region" description="Polar residues" evidence="1">
    <location>
        <begin position="100"/>
        <end position="113"/>
    </location>
</feature>
<dbReference type="AlphaFoldDB" id="A0A1A8N5A0"/>